<organism evidence="5">
    <name type="scientific">Aplanochytrium stocchinoi</name>
    <dbReference type="NCBI Taxonomy" id="215587"/>
    <lineage>
        <taxon>Eukaryota</taxon>
        <taxon>Sar</taxon>
        <taxon>Stramenopiles</taxon>
        <taxon>Bigyra</taxon>
        <taxon>Labyrinthulomycetes</taxon>
        <taxon>Thraustochytrida</taxon>
        <taxon>Thraustochytriidae</taxon>
        <taxon>Aplanochytrium</taxon>
    </lineage>
</organism>
<evidence type="ECO:0000256" key="2">
    <source>
        <dbReference type="ARBA" id="ARBA00022741"/>
    </source>
</evidence>
<keyword evidence="3" id="KW-0067">ATP-binding</keyword>
<protein>
    <recommendedName>
        <fullName evidence="4">Biotin carboxylation domain-containing protein</fullName>
    </recommendedName>
</protein>
<dbReference type="InterPro" id="IPR011764">
    <property type="entry name" value="Biotin_carboxylation_dom"/>
</dbReference>
<dbReference type="Pfam" id="PF00289">
    <property type="entry name" value="Biotin_carb_N"/>
    <property type="match status" value="1"/>
</dbReference>
<evidence type="ECO:0000259" key="4">
    <source>
        <dbReference type="PROSITE" id="PS50979"/>
    </source>
</evidence>
<dbReference type="PANTHER" id="PTHR45728">
    <property type="entry name" value="ACETYL-COA CARBOXYLASE, ISOFORM A"/>
    <property type="match status" value="1"/>
</dbReference>
<gene>
    <name evidence="5" type="ORF">ASTO00021_LOCUS2971</name>
</gene>
<dbReference type="PROSITE" id="PS50979">
    <property type="entry name" value="BC"/>
    <property type="match status" value="1"/>
</dbReference>
<evidence type="ECO:0000256" key="3">
    <source>
        <dbReference type="ARBA" id="ARBA00022840"/>
    </source>
</evidence>
<dbReference type="InterPro" id="IPR049076">
    <property type="entry name" value="ACCA"/>
</dbReference>
<dbReference type="GO" id="GO:0005524">
    <property type="term" value="F:ATP binding"/>
    <property type="evidence" value="ECO:0007669"/>
    <property type="project" value="UniProtKB-KW"/>
</dbReference>
<keyword evidence="2" id="KW-0547">Nucleotide-binding</keyword>
<dbReference type="InterPro" id="IPR005481">
    <property type="entry name" value="BC-like_N"/>
</dbReference>
<dbReference type="AlphaFoldDB" id="A0A7S3LK39"/>
<reference evidence="5" key="1">
    <citation type="submission" date="2021-01" db="EMBL/GenBank/DDBJ databases">
        <authorList>
            <person name="Corre E."/>
            <person name="Pelletier E."/>
            <person name="Niang G."/>
            <person name="Scheremetjew M."/>
            <person name="Finn R."/>
            <person name="Kale V."/>
            <person name="Holt S."/>
            <person name="Cochrane G."/>
            <person name="Meng A."/>
            <person name="Brown T."/>
            <person name="Cohen L."/>
        </authorList>
    </citation>
    <scope>NUCLEOTIDE SEQUENCE</scope>
    <source>
        <strain evidence="5">GSBS06</strain>
    </source>
</reference>
<dbReference type="InterPro" id="IPR016185">
    <property type="entry name" value="PreATP-grasp_dom_sf"/>
</dbReference>
<dbReference type="PANTHER" id="PTHR45728:SF3">
    <property type="entry name" value="ACETYL-COA CARBOXYLASE"/>
    <property type="match status" value="1"/>
</dbReference>
<dbReference type="SUPFAM" id="SSF52440">
    <property type="entry name" value="PreATP-grasp domain"/>
    <property type="match status" value="1"/>
</dbReference>
<sequence>MATRSMTERAYSQHHRFSGLEEYVKELGGTHVLRKVLISNNGIGAVKAIRSIRRWAYEAFGNEREVEFVAMATPEDLRANAEYIRMADEFVEVPGGSNVNNYAGR</sequence>
<dbReference type="Gene3D" id="3.40.50.20">
    <property type="match status" value="1"/>
</dbReference>
<dbReference type="GO" id="GO:0006633">
    <property type="term" value="P:fatty acid biosynthetic process"/>
    <property type="evidence" value="ECO:0007669"/>
    <property type="project" value="TreeGrafter"/>
</dbReference>
<evidence type="ECO:0000313" key="5">
    <source>
        <dbReference type="EMBL" id="CAE0432653.1"/>
    </source>
</evidence>
<dbReference type="EMBL" id="HBIN01004237">
    <property type="protein sequence ID" value="CAE0432653.1"/>
    <property type="molecule type" value="Transcribed_RNA"/>
</dbReference>
<evidence type="ECO:0000256" key="1">
    <source>
        <dbReference type="ARBA" id="ARBA00022598"/>
    </source>
</evidence>
<proteinExistence type="predicted"/>
<keyword evidence="1" id="KW-0436">Ligase</keyword>
<dbReference type="GO" id="GO:0003989">
    <property type="term" value="F:acetyl-CoA carboxylase activity"/>
    <property type="evidence" value="ECO:0007669"/>
    <property type="project" value="InterPro"/>
</dbReference>
<accession>A0A7S3LK39</accession>
<name>A0A7S3LK39_9STRA</name>
<feature type="domain" description="Biotin carboxylation" evidence="4">
    <location>
        <begin position="32"/>
        <end position="105"/>
    </location>
</feature>